<dbReference type="GO" id="GO:0008168">
    <property type="term" value="F:methyltransferase activity"/>
    <property type="evidence" value="ECO:0007669"/>
    <property type="project" value="UniProtKB-KW"/>
</dbReference>
<dbReference type="SUPFAM" id="SSF53335">
    <property type="entry name" value="S-adenosyl-L-methionine-dependent methyltransferases"/>
    <property type="match status" value="1"/>
</dbReference>
<dbReference type="Gene3D" id="3.40.50.150">
    <property type="entry name" value="Vaccinia Virus protein VP39"/>
    <property type="match status" value="1"/>
</dbReference>
<evidence type="ECO:0000313" key="1">
    <source>
        <dbReference type="EMBL" id="RAI59460.1"/>
    </source>
</evidence>
<dbReference type="EMBL" id="QLIX01000004">
    <property type="protein sequence ID" value="RAI59460.1"/>
    <property type="molecule type" value="Genomic_DNA"/>
</dbReference>
<keyword evidence="1" id="KW-0808">Transferase</keyword>
<protein>
    <submittedName>
        <fullName evidence="1">Methyltransferase</fullName>
    </submittedName>
</protein>
<dbReference type="RefSeq" id="WP_111469148.1">
    <property type="nucleotide sequence ID" value="NZ_QLIX01000004.1"/>
</dbReference>
<dbReference type="GO" id="GO:0032259">
    <property type="term" value="P:methylation"/>
    <property type="evidence" value="ECO:0007669"/>
    <property type="project" value="UniProtKB-KW"/>
</dbReference>
<keyword evidence="1" id="KW-0489">Methyltransferase</keyword>
<name>A0A327M938_9PROT</name>
<keyword evidence="2" id="KW-1185">Reference proteome</keyword>
<comment type="caution">
    <text evidence="1">The sequence shown here is derived from an EMBL/GenBank/DDBJ whole genome shotgun (WGS) entry which is preliminary data.</text>
</comment>
<reference evidence="2" key="1">
    <citation type="submission" date="2018-06" db="EMBL/GenBank/DDBJ databases">
        <authorList>
            <person name="Khan S.A."/>
        </authorList>
    </citation>
    <scope>NUCLEOTIDE SEQUENCE [LARGE SCALE GENOMIC DNA]</scope>
    <source>
        <strain evidence="2">DB-1506</strain>
    </source>
</reference>
<evidence type="ECO:0000313" key="2">
    <source>
        <dbReference type="Proteomes" id="UP000249065"/>
    </source>
</evidence>
<sequence length="200" mass="21889">MDAALISLFDGRLVPNEPDRKYLTSVIFPNLVPLEPGRVLFVGCRSYTKPYEAFFQDSEYWTLEIDPIHAKWGSKNHKTGDVRHADSLFAPGYFDLVFLNGVLGFGVDADDDQDMTFAALHRIMRPGAILLVGWNEGRCSDPLTRPTLGAAFRHQALCGMPARKGFAASTHVYDLFRAVGGSPSRADQLCGASAGPALRG</sequence>
<proteinExistence type="predicted"/>
<dbReference type="AlphaFoldDB" id="A0A327M938"/>
<dbReference type="Proteomes" id="UP000249065">
    <property type="component" value="Unassembled WGS sequence"/>
</dbReference>
<accession>A0A327M938</accession>
<dbReference type="OrthoDB" id="271996at2"/>
<organism evidence="1 2">
    <name type="scientific">Roseicella frigidaeris</name>
    <dbReference type="NCBI Taxonomy" id="2230885"/>
    <lineage>
        <taxon>Bacteria</taxon>
        <taxon>Pseudomonadati</taxon>
        <taxon>Pseudomonadota</taxon>
        <taxon>Alphaproteobacteria</taxon>
        <taxon>Acetobacterales</taxon>
        <taxon>Roseomonadaceae</taxon>
        <taxon>Roseicella</taxon>
    </lineage>
</organism>
<gene>
    <name evidence="1" type="ORF">DOO78_07590</name>
</gene>
<dbReference type="InterPro" id="IPR029063">
    <property type="entry name" value="SAM-dependent_MTases_sf"/>
</dbReference>